<sequence>MHPNQEESWLPNKMINLLDYRVREVGKMYYLEFIKEASTQRWQRILITKVVMGCNKKGEFCVMARNIIGELGFWIMGGYCVKINDGCKESNYADIAFRNGRSYAVNYEGVTIPFDSLSLKVTQVAVAPIHNLTDRYLVNSLEGNWISVNGLGDQVIFLGKDCCCSVSAKDFAELKKNCIYFTDYCFVNDAKYDDFPGWNAGLFNLEDNIARPLKSKFSGLPQPG</sequence>
<protein>
    <recommendedName>
        <fullName evidence="1">KIB1-4 beta-propeller domain-containing protein</fullName>
    </recommendedName>
</protein>
<feature type="domain" description="KIB1-4 beta-propeller" evidence="1">
    <location>
        <begin position="143"/>
        <end position="191"/>
    </location>
</feature>
<dbReference type="InterPro" id="IPR051304">
    <property type="entry name" value="SCF_F-box_domain"/>
</dbReference>
<dbReference type="InterPro" id="IPR005174">
    <property type="entry name" value="KIB1-4_b-propeller"/>
</dbReference>
<dbReference type="Pfam" id="PF03478">
    <property type="entry name" value="Beta-prop_KIB1-4"/>
    <property type="match status" value="1"/>
</dbReference>
<dbReference type="Proteomes" id="UP000813462">
    <property type="component" value="Unassembled WGS sequence"/>
</dbReference>
<proteinExistence type="predicted"/>
<evidence type="ECO:0000313" key="3">
    <source>
        <dbReference type="Proteomes" id="UP000813462"/>
    </source>
</evidence>
<reference evidence="2" key="1">
    <citation type="journal article" date="2021" name="Front. Plant Sci.">
        <title>Chromosome-Scale Genome Assembly for Chinese Sour Jujube and Insights Into Its Genome Evolution and Domestication Signature.</title>
        <authorList>
            <person name="Shen L.-Y."/>
            <person name="Luo H."/>
            <person name="Wang X.-L."/>
            <person name="Wang X.-M."/>
            <person name="Qiu X.-J."/>
            <person name="Liu H."/>
            <person name="Zhou S.-S."/>
            <person name="Jia K.-H."/>
            <person name="Nie S."/>
            <person name="Bao Y.-T."/>
            <person name="Zhang R.-G."/>
            <person name="Yun Q.-Z."/>
            <person name="Chai Y.-H."/>
            <person name="Lu J.-Y."/>
            <person name="Li Y."/>
            <person name="Zhao S.-W."/>
            <person name="Mao J.-F."/>
            <person name="Jia S.-G."/>
            <person name="Mao Y.-M."/>
        </authorList>
    </citation>
    <scope>NUCLEOTIDE SEQUENCE</scope>
    <source>
        <strain evidence="2">AT0</strain>
        <tissue evidence="2">Leaf</tissue>
    </source>
</reference>
<dbReference type="PANTHER" id="PTHR47123">
    <property type="entry name" value="F-BOX PROTEIN SKIP23"/>
    <property type="match status" value="1"/>
</dbReference>
<accession>A0A978W0S5</accession>
<dbReference type="PANTHER" id="PTHR47123:SF3">
    <property type="entry name" value="DUF295 DOMAIN-CONTAINING PROTEIN"/>
    <property type="match status" value="1"/>
</dbReference>
<comment type="caution">
    <text evidence="2">The sequence shown here is derived from an EMBL/GenBank/DDBJ whole genome shotgun (WGS) entry which is preliminary data.</text>
</comment>
<evidence type="ECO:0000259" key="1">
    <source>
        <dbReference type="Pfam" id="PF03478"/>
    </source>
</evidence>
<dbReference type="AlphaFoldDB" id="A0A978W0S5"/>
<dbReference type="EMBL" id="JAEACU010000001">
    <property type="protein sequence ID" value="KAH7545559.1"/>
    <property type="molecule type" value="Genomic_DNA"/>
</dbReference>
<gene>
    <name evidence="2" type="ORF">FEM48_Zijuj01G0106400</name>
</gene>
<evidence type="ECO:0000313" key="2">
    <source>
        <dbReference type="EMBL" id="KAH7545559.1"/>
    </source>
</evidence>
<organism evidence="2 3">
    <name type="scientific">Ziziphus jujuba var. spinosa</name>
    <dbReference type="NCBI Taxonomy" id="714518"/>
    <lineage>
        <taxon>Eukaryota</taxon>
        <taxon>Viridiplantae</taxon>
        <taxon>Streptophyta</taxon>
        <taxon>Embryophyta</taxon>
        <taxon>Tracheophyta</taxon>
        <taxon>Spermatophyta</taxon>
        <taxon>Magnoliopsida</taxon>
        <taxon>eudicotyledons</taxon>
        <taxon>Gunneridae</taxon>
        <taxon>Pentapetalae</taxon>
        <taxon>rosids</taxon>
        <taxon>fabids</taxon>
        <taxon>Rosales</taxon>
        <taxon>Rhamnaceae</taxon>
        <taxon>Paliureae</taxon>
        <taxon>Ziziphus</taxon>
    </lineage>
</organism>
<name>A0A978W0S5_ZIZJJ</name>